<protein>
    <submittedName>
        <fullName evidence="2">Uncharacterized protein</fullName>
    </submittedName>
</protein>
<name>A0A2I1BVL2_ASPN1</name>
<dbReference type="Proteomes" id="UP000234474">
    <property type="component" value="Unassembled WGS sequence"/>
</dbReference>
<keyword evidence="3" id="KW-1185">Reference proteome</keyword>
<organism evidence="2 3">
    <name type="scientific">Aspergillus novofumigatus (strain IBT 16806)</name>
    <dbReference type="NCBI Taxonomy" id="1392255"/>
    <lineage>
        <taxon>Eukaryota</taxon>
        <taxon>Fungi</taxon>
        <taxon>Dikarya</taxon>
        <taxon>Ascomycota</taxon>
        <taxon>Pezizomycotina</taxon>
        <taxon>Eurotiomycetes</taxon>
        <taxon>Eurotiomycetidae</taxon>
        <taxon>Eurotiales</taxon>
        <taxon>Aspergillaceae</taxon>
        <taxon>Aspergillus</taxon>
        <taxon>Aspergillus subgen. Fumigati</taxon>
    </lineage>
</organism>
<gene>
    <name evidence="2" type="ORF">P174DRAFT_57613</name>
</gene>
<reference evidence="3" key="1">
    <citation type="journal article" date="2018" name="Proc. Natl. Acad. Sci. U.S.A.">
        <title>Linking secondary metabolites to gene clusters through genome sequencing of six diverse Aspergillus species.</title>
        <authorList>
            <person name="Kaerboelling I."/>
            <person name="Vesth T.C."/>
            <person name="Frisvad J.C."/>
            <person name="Nybo J.L."/>
            <person name="Theobald S."/>
            <person name="Kuo A."/>
            <person name="Bowyer P."/>
            <person name="Matsuda Y."/>
            <person name="Mondo S."/>
            <person name="Lyhne E.K."/>
            <person name="Kogle M.E."/>
            <person name="Clum A."/>
            <person name="Lipzen A."/>
            <person name="Salamov A."/>
            <person name="Ngan C.Y."/>
            <person name="Daum C."/>
            <person name="Chiniquy J."/>
            <person name="Barry K."/>
            <person name="LaButti K."/>
            <person name="Haridas S."/>
            <person name="Simmons B.A."/>
            <person name="Magnuson J.K."/>
            <person name="Mortensen U.H."/>
            <person name="Larsen T.O."/>
            <person name="Grigoriev I.V."/>
            <person name="Baker S.E."/>
            <person name="Andersen M.R."/>
        </authorList>
    </citation>
    <scope>NUCLEOTIDE SEQUENCE [LARGE SCALE GENOMIC DNA]</scope>
    <source>
        <strain evidence="3">IBT 16806</strain>
    </source>
</reference>
<feature type="compositionally biased region" description="Basic and acidic residues" evidence="1">
    <location>
        <begin position="1"/>
        <end position="20"/>
    </location>
</feature>
<evidence type="ECO:0000313" key="3">
    <source>
        <dbReference type="Proteomes" id="UP000234474"/>
    </source>
</evidence>
<evidence type="ECO:0000313" key="2">
    <source>
        <dbReference type="EMBL" id="PKX89409.1"/>
    </source>
</evidence>
<comment type="caution">
    <text evidence="2">The sequence shown here is derived from an EMBL/GenBank/DDBJ whole genome shotgun (WGS) entry which is preliminary data.</text>
</comment>
<dbReference type="EMBL" id="MSZS01000010">
    <property type="protein sequence ID" value="PKX89409.1"/>
    <property type="molecule type" value="Genomic_DNA"/>
</dbReference>
<proteinExistence type="predicted"/>
<sequence length="150" mass="16902">MTVQRERRTCTQPRNNREPKSSLSIHNISIQRIRYSIRRPPRKGNSSTWPSDWNQSVHIIHSEAGSQTKQSNIHDPSSPLEAGLVLHLKVQYGPLLFGSVRLLPGADMAAEVGIAPEGEGNYQVIRQNKLYREGELQWLSTYYPCCGCCG</sequence>
<dbReference type="GeneID" id="36539728"/>
<accession>A0A2I1BVL2</accession>
<dbReference type="RefSeq" id="XP_024678004.1">
    <property type="nucleotide sequence ID" value="XM_024832392.1"/>
</dbReference>
<dbReference type="VEuPathDB" id="FungiDB:P174DRAFT_57613"/>
<feature type="region of interest" description="Disordered" evidence="1">
    <location>
        <begin position="1"/>
        <end position="22"/>
    </location>
</feature>
<evidence type="ECO:0000256" key="1">
    <source>
        <dbReference type="SAM" id="MobiDB-lite"/>
    </source>
</evidence>
<dbReference type="AlphaFoldDB" id="A0A2I1BVL2"/>